<dbReference type="PANTHER" id="PTHR30535">
    <property type="entry name" value="VITAMIN B12-BINDING PROTEIN"/>
    <property type="match status" value="1"/>
</dbReference>
<dbReference type="Gene3D" id="3.40.50.1980">
    <property type="entry name" value="Nitrogenase molybdenum iron protein domain"/>
    <property type="match status" value="2"/>
</dbReference>
<evidence type="ECO:0000313" key="4">
    <source>
        <dbReference type="EMBL" id="AKE41117.1"/>
    </source>
</evidence>
<keyword evidence="6" id="KW-1185">Reference proteome</keyword>
<dbReference type="PROSITE" id="PS51257">
    <property type="entry name" value="PROKAR_LIPOPROTEIN"/>
    <property type="match status" value="1"/>
</dbReference>
<evidence type="ECO:0000313" key="5">
    <source>
        <dbReference type="EMBL" id="VEH07025.1"/>
    </source>
</evidence>
<accession>A0A0F6QZF1</accession>
<dbReference type="KEGG" id="cku:UL82_04665"/>
<name>A0A0F6QZF1_9CORY</name>
<dbReference type="InterPro" id="IPR002491">
    <property type="entry name" value="ABC_transptr_periplasmic_BD"/>
</dbReference>
<reference evidence="4 6" key="1">
    <citation type="journal article" date="2015" name="Genome Announc.">
        <title>Complete Genome Sequence of Corynebacterium kutscheri DSM 20755, a Corynebacterial Type Strain with Remarkably Low G+C Content of Chromosomal DNA.</title>
        <authorList>
            <person name="Ruckert C."/>
            <person name="Albersmeier A."/>
            <person name="Winkler A."/>
            <person name="Tauch A."/>
        </authorList>
    </citation>
    <scope>NUCLEOTIDE SEQUENCE [LARGE SCALE GENOMIC DNA]</scope>
    <source>
        <strain evidence="4 6">DSM 20755</strain>
    </source>
</reference>
<organism evidence="4 6">
    <name type="scientific">Corynebacterium kutscheri</name>
    <dbReference type="NCBI Taxonomy" id="35755"/>
    <lineage>
        <taxon>Bacteria</taxon>
        <taxon>Bacillati</taxon>
        <taxon>Actinomycetota</taxon>
        <taxon>Actinomycetes</taxon>
        <taxon>Mycobacteriales</taxon>
        <taxon>Corynebacteriaceae</taxon>
        <taxon>Corynebacterium</taxon>
    </lineage>
</organism>
<sequence length="330" mass="35452">MKNTSPTSSTVLVVLASVITLSACSTSTPEATDTTAAQATDFSPVTITNCGFEVTVSTQPQRIITLNQGATETLLALDSQNTMVGTAYLDSEIDPAVQDAYAQIPVLAEKYPTQETVLEKQPDFLVASYASAFDEKNAGSREELAKLGIATYLDPFACPDKTMRAKASWDSITASVQELGELSGHKETAQSLTATIMKAVSKAESNKVAQGKKVFWWDSKTDTPYAGAGHGGPQLLLNTVGAENIFADLEGNWTDVSWEAVLTANPDYIVVADASWDTAESKIAFAKTDPALKELDAVKNDRFITIPFAESTPNVRTYKGIKRLEEGFVK</sequence>
<evidence type="ECO:0000256" key="2">
    <source>
        <dbReference type="SAM" id="SignalP"/>
    </source>
</evidence>
<feature type="chain" id="PRO_5043119967" evidence="2">
    <location>
        <begin position="24"/>
        <end position="330"/>
    </location>
</feature>
<dbReference type="AlphaFoldDB" id="A0A0F6QZF1"/>
<evidence type="ECO:0000313" key="6">
    <source>
        <dbReference type="Proteomes" id="UP000033457"/>
    </source>
</evidence>
<dbReference type="Proteomes" id="UP000271380">
    <property type="component" value="Chromosome"/>
</dbReference>
<reference evidence="5 7" key="2">
    <citation type="submission" date="2018-12" db="EMBL/GenBank/DDBJ databases">
        <authorList>
            <consortium name="Pathogen Informatics"/>
        </authorList>
    </citation>
    <scope>NUCLEOTIDE SEQUENCE [LARGE SCALE GENOMIC DNA]</scope>
    <source>
        <strain evidence="5 7">NCTC949</strain>
    </source>
</reference>
<dbReference type="OrthoDB" id="9797850at2"/>
<gene>
    <name evidence="5" type="ORF">NCTC949_01500</name>
    <name evidence="4" type="ORF">UL82_04665</name>
</gene>
<dbReference type="SUPFAM" id="SSF53807">
    <property type="entry name" value="Helical backbone' metal receptor"/>
    <property type="match status" value="1"/>
</dbReference>
<protein>
    <submittedName>
        <fullName evidence="4">ABC-type Fe3+-hydroxamate transport system, periplasmic component</fullName>
    </submittedName>
    <submittedName>
        <fullName evidence="5">Vitamin B12-binding protein</fullName>
    </submittedName>
</protein>
<dbReference type="EMBL" id="LR134377">
    <property type="protein sequence ID" value="VEH07025.1"/>
    <property type="molecule type" value="Genomic_DNA"/>
</dbReference>
<dbReference type="PANTHER" id="PTHR30535:SF7">
    <property type="entry name" value="IRON(III) DICITRATE-BINDING PROTEIN"/>
    <property type="match status" value="1"/>
</dbReference>
<dbReference type="RefSeq" id="WP_052735885.1">
    <property type="nucleotide sequence ID" value="NZ_CP011312.1"/>
</dbReference>
<dbReference type="Pfam" id="PF01497">
    <property type="entry name" value="Peripla_BP_2"/>
    <property type="match status" value="1"/>
</dbReference>
<proteinExistence type="inferred from homology"/>
<evidence type="ECO:0000256" key="1">
    <source>
        <dbReference type="ARBA" id="ARBA00008814"/>
    </source>
</evidence>
<comment type="similarity">
    <text evidence="1">Belongs to the bacterial solute-binding protein 8 family.</text>
</comment>
<keyword evidence="2" id="KW-0732">Signal</keyword>
<evidence type="ECO:0000259" key="3">
    <source>
        <dbReference type="PROSITE" id="PS50983"/>
    </source>
</evidence>
<dbReference type="PROSITE" id="PS50983">
    <property type="entry name" value="FE_B12_PBP"/>
    <property type="match status" value="1"/>
</dbReference>
<feature type="domain" description="Fe/B12 periplasmic-binding" evidence="3">
    <location>
        <begin position="62"/>
        <end position="330"/>
    </location>
</feature>
<evidence type="ECO:0000313" key="7">
    <source>
        <dbReference type="Proteomes" id="UP000271380"/>
    </source>
</evidence>
<feature type="signal peptide" evidence="2">
    <location>
        <begin position="1"/>
        <end position="23"/>
    </location>
</feature>
<dbReference type="Proteomes" id="UP000033457">
    <property type="component" value="Chromosome"/>
</dbReference>
<dbReference type="STRING" id="35755.UL82_04665"/>
<dbReference type="HOGENOM" id="CLU_038034_7_2_11"/>
<dbReference type="InterPro" id="IPR050902">
    <property type="entry name" value="ABC_Transporter_SBP"/>
</dbReference>
<dbReference type="EMBL" id="CP011312">
    <property type="protein sequence ID" value="AKE41117.1"/>
    <property type="molecule type" value="Genomic_DNA"/>
</dbReference>